<evidence type="ECO:0000259" key="1">
    <source>
        <dbReference type="PROSITE" id="PS51707"/>
    </source>
</evidence>
<dbReference type="OrthoDB" id="3474751at2"/>
<dbReference type="InterPro" id="IPR023577">
    <property type="entry name" value="CYTH_domain"/>
</dbReference>
<dbReference type="Proteomes" id="UP000199515">
    <property type="component" value="Unassembled WGS sequence"/>
</dbReference>
<name>A0A1H3K6P2_9PSEU</name>
<proteinExistence type="predicted"/>
<dbReference type="PROSITE" id="PS51707">
    <property type="entry name" value="CYTH"/>
    <property type="match status" value="1"/>
</dbReference>
<dbReference type="EMBL" id="FNON01000005">
    <property type="protein sequence ID" value="SDY47174.1"/>
    <property type="molecule type" value="Genomic_DNA"/>
</dbReference>
<dbReference type="InterPro" id="IPR033469">
    <property type="entry name" value="CYTH-like_dom_sf"/>
</dbReference>
<dbReference type="InterPro" id="IPR008173">
    <property type="entry name" value="Adenylyl_cyclase_CyaB"/>
</dbReference>
<sequence>MPIEAELTAVLRNPDEVRAALSARAEVERCTYSDTYYDWPDHRLTEGDYNLRVRTVTTGESTRTLLTFKEPRTGPSRHAKPEHETEAGDAGVLRTIFHGLGLVERIAFRKHCENFHFTDRGHDLLATVAEIPDLAGQTFLELETLVEPEHVDTALKVIRAVLHDLGVTDDDLSTQSYTRRVAALRRS</sequence>
<protein>
    <submittedName>
        <fullName evidence="2">Adenylate cyclase, class 2</fullName>
    </submittedName>
</protein>
<dbReference type="PANTHER" id="PTHR21028">
    <property type="entry name" value="SI:CH211-156B7.4"/>
    <property type="match status" value="1"/>
</dbReference>
<dbReference type="AlphaFoldDB" id="A0A1H3K6P2"/>
<dbReference type="Gene3D" id="2.40.320.10">
    <property type="entry name" value="Hypothetical Protein Pfu-838710-001"/>
    <property type="match status" value="1"/>
</dbReference>
<dbReference type="SMART" id="SM01118">
    <property type="entry name" value="CYTH"/>
    <property type="match status" value="1"/>
</dbReference>
<dbReference type="STRING" id="589385.SAMN05421504_105654"/>
<dbReference type="RefSeq" id="WP_091293008.1">
    <property type="nucleotide sequence ID" value="NZ_FNON01000005.1"/>
</dbReference>
<feature type="domain" description="CYTH" evidence="1">
    <location>
        <begin position="2"/>
        <end position="183"/>
    </location>
</feature>
<organism evidence="2 3">
    <name type="scientific">Amycolatopsis xylanica</name>
    <dbReference type="NCBI Taxonomy" id="589385"/>
    <lineage>
        <taxon>Bacteria</taxon>
        <taxon>Bacillati</taxon>
        <taxon>Actinomycetota</taxon>
        <taxon>Actinomycetes</taxon>
        <taxon>Pseudonocardiales</taxon>
        <taxon>Pseudonocardiaceae</taxon>
        <taxon>Amycolatopsis</taxon>
    </lineage>
</organism>
<dbReference type="PANTHER" id="PTHR21028:SF2">
    <property type="entry name" value="CYTH DOMAIN-CONTAINING PROTEIN"/>
    <property type="match status" value="1"/>
</dbReference>
<keyword evidence="3" id="KW-1185">Reference proteome</keyword>
<gene>
    <name evidence="2" type="ORF">SAMN05421504_105654</name>
</gene>
<dbReference type="CDD" id="cd07890">
    <property type="entry name" value="CYTH-like_AC_IV-like"/>
    <property type="match status" value="1"/>
</dbReference>
<dbReference type="SUPFAM" id="SSF55154">
    <property type="entry name" value="CYTH-like phosphatases"/>
    <property type="match status" value="1"/>
</dbReference>
<evidence type="ECO:0000313" key="3">
    <source>
        <dbReference type="Proteomes" id="UP000199515"/>
    </source>
</evidence>
<evidence type="ECO:0000313" key="2">
    <source>
        <dbReference type="EMBL" id="SDY47174.1"/>
    </source>
</evidence>
<dbReference type="Pfam" id="PF01928">
    <property type="entry name" value="CYTH"/>
    <property type="match status" value="1"/>
</dbReference>
<accession>A0A1H3K6P2</accession>
<reference evidence="2 3" key="1">
    <citation type="submission" date="2016-10" db="EMBL/GenBank/DDBJ databases">
        <authorList>
            <person name="de Groot N.N."/>
        </authorList>
    </citation>
    <scope>NUCLEOTIDE SEQUENCE [LARGE SCALE GENOMIC DNA]</scope>
    <source>
        <strain evidence="2 3">CPCC 202699</strain>
    </source>
</reference>